<accession>A0AA36PNW3</accession>
<dbReference type="EMBL" id="CQBM01000030">
    <property type="protein sequence ID" value="CNI78671.1"/>
    <property type="molecule type" value="Genomic_DNA"/>
</dbReference>
<gene>
    <name evidence="1" type="ORF">ERS008502_04261</name>
</gene>
<reference evidence="1 2" key="1">
    <citation type="submission" date="2015-03" db="EMBL/GenBank/DDBJ databases">
        <authorList>
            <consortium name="Pathogen Informatics"/>
            <person name="Murphy D."/>
        </authorList>
    </citation>
    <scope>NUCLEOTIDE SEQUENCE [LARGE SCALE GENOMIC DNA]</scope>
    <source>
        <strain evidence="1 2">FE82747</strain>
    </source>
</reference>
<dbReference type="Proteomes" id="UP000040841">
    <property type="component" value="Unassembled WGS sequence"/>
</dbReference>
<proteinExistence type="predicted"/>
<evidence type="ECO:0000313" key="2">
    <source>
        <dbReference type="Proteomes" id="UP000040841"/>
    </source>
</evidence>
<organism evidence="1 2">
    <name type="scientific">Yersinia mollaretii</name>
    <dbReference type="NCBI Taxonomy" id="33060"/>
    <lineage>
        <taxon>Bacteria</taxon>
        <taxon>Pseudomonadati</taxon>
        <taxon>Pseudomonadota</taxon>
        <taxon>Gammaproteobacteria</taxon>
        <taxon>Enterobacterales</taxon>
        <taxon>Yersiniaceae</taxon>
        <taxon>Yersinia</taxon>
    </lineage>
</organism>
<comment type="caution">
    <text evidence="1">The sequence shown here is derived from an EMBL/GenBank/DDBJ whole genome shotgun (WGS) entry which is preliminary data.</text>
</comment>
<name>A0AA36PNW3_YERMO</name>
<dbReference type="AlphaFoldDB" id="A0AA36PNW3"/>
<evidence type="ECO:0000313" key="1">
    <source>
        <dbReference type="EMBL" id="CNI78671.1"/>
    </source>
</evidence>
<sequence>MISTVTSLPTPLVLVRVALLLSVTCNTPLPVTVLAKVPLKPLSTRVSSAPASATVEAAPRLVVEATVSLLLSASAYWPEKPLLSPVSDTFAPLLISTVEFATPLRALAIAPLSPLSTRCELASFRFTVAVAAPRLLACVTVSAPSVPILCAPLKLLVPVRVMAAVVLISPLPLSTLLNAEFAPARFKSPSTLIALLPSVPAPLKVAEAPEAISVWPLKPLFAPVISSSPPLIFRLPAPVNPPVAVEVPPAFKVSVPPARFRILLLVIAPVLVNAPPLPKVTVPALVSAPTV</sequence>
<protein>
    <submittedName>
        <fullName evidence="1">Uncharacterized protein</fullName>
    </submittedName>
</protein>